<dbReference type="OrthoDB" id="9789113at2"/>
<protein>
    <submittedName>
        <fullName evidence="3">Phosphatase PAP2 family protein</fullName>
    </submittedName>
</protein>
<keyword evidence="1" id="KW-0812">Transmembrane</keyword>
<feature type="transmembrane region" description="Helical" evidence="1">
    <location>
        <begin position="208"/>
        <end position="227"/>
    </location>
</feature>
<accession>A0A5P8E6Q0</accession>
<feature type="transmembrane region" description="Helical" evidence="1">
    <location>
        <begin position="166"/>
        <end position="187"/>
    </location>
</feature>
<evidence type="ECO:0000256" key="1">
    <source>
        <dbReference type="SAM" id="Phobius"/>
    </source>
</evidence>
<feature type="transmembrane region" description="Helical" evidence="1">
    <location>
        <begin position="114"/>
        <end position="134"/>
    </location>
</feature>
<keyword evidence="4" id="KW-1185">Reference proteome</keyword>
<name>A0A5P8E6Q0_9BACT</name>
<dbReference type="SUPFAM" id="SSF48317">
    <property type="entry name" value="Acid phosphatase/Vanadium-dependent haloperoxidase"/>
    <property type="match status" value="1"/>
</dbReference>
<dbReference type="PANTHER" id="PTHR14969:SF13">
    <property type="entry name" value="AT30094P"/>
    <property type="match status" value="1"/>
</dbReference>
<feature type="transmembrane region" description="Helical" evidence="1">
    <location>
        <begin position="26"/>
        <end position="49"/>
    </location>
</feature>
<dbReference type="EMBL" id="CP033459">
    <property type="protein sequence ID" value="QFQ12547.1"/>
    <property type="molecule type" value="Genomic_DNA"/>
</dbReference>
<evidence type="ECO:0000313" key="4">
    <source>
        <dbReference type="Proteomes" id="UP000249375"/>
    </source>
</evidence>
<evidence type="ECO:0000259" key="2">
    <source>
        <dbReference type="SMART" id="SM00014"/>
    </source>
</evidence>
<sequence length="228" mass="26424">MQQLQELENELILFINYDGSYNIDRFWWMFSSKFTWIATVLTIVAYFAWKAKKWREVLLILTAFVIMGLLTDWVSSNVFKPIFARLRPSHNPDIIDSLYLYVDSAGHLYHGGTYGFFSAHAANSFGAITMLGLIFRRKWVIIAGAIWALAFCYSRLYLGVHYVGDVLVGMIWGCLVGALVYHGYARVHRRLEKKWNLLPIREIYDQEPWPVIIVHYTAIAVIAIIAFF</sequence>
<dbReference type="Gene3D" id="1.20.144.10">
    <property type="entry name" value="Phosphatidic acid phosphatase type 2/haloperoxidase"/>
    <property type="match status" value="1"/>
</dbReference>
<keyword evidence="1" id="KW-1133">Transmembrane helix</keyword>
<dbReference type="RefSeq" id="WP_111897414.1">
    <property type="nucleotide sequence ID" value="NZ_CP033459.1"/>
</dbReference>
<feature type="domain" description="Phosphatidic acid phosphatase type 2/haloperoxidase" evidence="2">
    <location>
        <begin position="62"/>
        <end position="181"/>
    </location>
</feature>
<feature type="transmembrane region" description="Helical" evidence="1">
    <location>
        <begin position="139"/>
        <end position="160"/>
    </location>
</feature>
<dbReference type="SMART" id="SM00014">
    <property type="entry name" value="acidPPc"/>
    <property type="match status" value="1"/>
</dbReference>
<dbReference type="AlphaFoldDB" id="A0A5P8E6Q0"/>
<dbReference type="InterPro" id="IPR000326">
    <property type="entry name" value="PAP2/HPO"/>
</dbReference>
<reference evidence="3 4" key="1">
    <citation type="submission" date="2018-11" db="EMBL/GenBank/DDBJ databases">
        <authorList>
            <person name="Na S.W."/>
            <person name="Baik M."/>
        </authorList>
    </citation>
    <scope>NUCLEOTIDE SEQUENCE [LARGE SCALE GENOMIC DNA]</scope>
    <source>
        <strain evidence="3 4">E39</strain>
    </source>
</reference>
<dbReference type="Proteomes" id="UP000249375">
    <property type="component" value="Chromosome"/>
</dbReference>
<gene>
    <name evidence="3" type="ORF">C7Y71_005700</name>
</gene>
<dbReference type="InterPro" id="IPR036938">
    <property type="entry name" value="PAP2/HPO_sf"/>
</dbReference>
<proteinExistence type="predicted"/>
<feature type="transmembrane region" description="Helical" evidence="1">
    <location>
        <begin position="56"/>
        <end position="75"/>
    </location>
</feature>
<keyword evidence="1" id="KW-0472">Membrane</keyword>
<organism evidence="3 4">
    <name type="scientific">Pseudoprevotella muciniphila</name>
    <dbReference type="NCBI Taxonomy" id="2133944"/>
    <lineage>
        <taxon>Bacteria</taxon>
        <taxon>Pseudomonadati</taxon>
        <taxon>Bacteroidota</taxon>
        <taxon>Bacteroidia</taxon>
        <taxon>Bacteroidales</taxon>
        <taxon>Prevotellaceae</taxon>
        <taxon>Pseudoprevotella</taxon>
    </lineage>
</organism>
<dbReference type="KEGG" id="alq:C7Y71_005700"/>
<dbReference type="Pfam" id="PF01569">
    <property type="entry name" value="PAP2"/>
    <property type="match status" value="1"/>
</dbReference>
<dbReference type="PANTHER" id="PTHR14969">
    <property type="entry name" value="SPHINGOSINE-1-PHOSPHATE PHOSPHOHYDROLASE"/>
    <property type="match status" value="1"/>
</dbReference>
<evidence type="ECO:0000313" key="3">
    <source>
        <dbReference type="EMBL" id="QFQ12547.1"/>
    </source>
</evidence>